<organism evidence="1 2">
    <name type="scientific">Segatella copri</name>
    <dbReference type="NCBI Taxonomy" id="165179"/>
    <lineage>
        <taxon>Bacteria</taxon>
        <taxon>Pseudomonadati</taxon>
        <taxon>Bacteroidota</taxon>
        <taxon>Bacteroidia</taxon>
        <taxon>Bacteroidales</taxon>
        <taxon>Prevotellaceae</taxon>
        <taxon>Segatella</taxon>
    </lineage>
</organism>
<proteinExistence type="predicted"/>
<evidence type="ECO:0000313" key="1">
    <source>
        <dbReference type="EMBL" id="MQP11343.1"/>
    </source>
</evidence>
<dbReference type="AlphaFoldDB" id="A0A6A7WA19"/>
<protein>
    <submittedName>
        <fullName evidence="1">Uncharacterized protein</fullName>
    </submittedName>
</protein>
<dbReference type="InterPro" id="IPR045607">
    <property type="entry name" value="DUF6452"/>
</dbReference>
<keyword evidence="2" id="KW-1185">Reference proteome</keyword>
<evidence type="ECO:0000313" key="2">
    <source>
        <dbReference type="Proteomes" id="UP000384372"/>
    </source>
</evidence>
<comment type="caution">
    <text evidence="1">The sequence shown here is derived from an EMBL/GenBank/DDBJ whole genome shotgun (WGS) entry which is preliminary data.</text>
</comment>
<reference evidence="1 2" key="1">
    <citation type="submission" date="2019-09" db="EMBL/GenBank/DDBJ databases">
        <title>Distinct polysaccharide growth profiles of human intestinal Prevotella copri isolates.</title>
        <authorList>
            <person name="Fehlner-Peach H."/>
            <person name="Magnabosco C."/>
            <person name="Raghavan V."/>
            <person name="Scher J.U."/>
            <person name="Tett A."/>
            <person name="Cox L.M."/>
            <person name="Gottsegen C."/>
            <person name="Watters A."/>
            <person name="Wiltshire- Gordon J.D."/>
            <person name="Segata N."/>
            <person name="Bonneau R."/>
            <person name="Littman D.R."/>
        </authorList>
    </citation>
    <scope>NUCLEOTIDE SEQUENCE [LARGE SCALE GENOMIC DNA]</scope>
    <source>
        <strain evidence="2">iAQ1173</strain>
    </source>
</reference>
<sequence length="150" mass="16954">MALGLMAACSTLDCPLNNTVYTKYRLAGNITTLTDTLTISTNRIEGTDSVLINKDVNVDSFILPMSYSLLEDSLFFETRNADNRLLRDTVTVQKTNTPHFESVDCKPSFFHTITGVKTTHNSIDSIVINCKEVTYDETKPHFYIYFGHRD</sequence>
<name>A0A6A7WA19_9BACT</name>
<accession>A0A6A7WA19</accession>
<gene>
    <name evidence="1" type="ORF">F7D20_05045</name>
</gene>
<dbReference type="Proteomes" id="UP000384372">
    <property type="component" value="Unassembled WGS sequence"/>
</dbReference>
<dbReference type="OrthoDB" id="1028273at2"/>
<dbReference type="EMBL" id="VZAD01000041">
    <property type="protein sequence ID" value="MQP11343.1"/>
    <property type="molecule type" value="Genomic_DNA"/>
</dbReference>
<dbReference type="Pfam" id="PF20050">
    <property type="entry name" value="DUF6452"/>
    <property type="match status" value="1"/>
</dbReference>